<accession>A0A6L7FZP3</accession>
<dbReference type="Pfam" id="PF13432">
    <property type="entry name" value="TPR_16"/>
    <property type="match status" value="1"/>
</dbReference>
<keyword evidence="1" id="KW-0802">TPR repeat</keyword>
<feature type="repeat" description="TPR" evidence="1">
    <location>
        <begin position="65"/>
        <end position="98"/>
    </location>
</feature>
<dbReference type="Proteomes" id="UP000477911">
    <property type="component" value="Unassembled WGS sequence"/>
</dbReference>
<dbReference type="SMART" id="SM00028">
    <property type="entry name" value="TPR"/>
    <property type="match status" value="3"/>
</dbReference>
<dbReference type="InterPro" id="IPR011990">
    <property type="entry name" value="TPR-like_helical_dom_sf"/>
</dbReference>
<dbReference type="SUPFAM" id="SSF48452">
    <property type="entry name" value="TPR-like"/>
    <property type="match status" value="1"/>
</dbReference>
<sequence length="151" mass="16565">MKALKTADAGDAAQIERELELIWSRSGSPSMDLLLRRGEDAIEAGDMTAAIGHLSALVDHAPDFAEAYRMRAQAFYQEGELGLAMQDLARCVSLNPYNYEAAFGIAMILEQTGRVDAAYRGFLSVLQVYPGHEGAREGLDRVKTQVSERDI</sequence>
<evidence type="ECO:0000313" key="2">
    <source>
        <dbReference type="EMBL" id="MXN17574.1"/>
    </source>
</evidence>
<gene>
    <name evidence="2" type="ORF">GR170_07000</name>
</gene>
<comment type="caution">
    <text evidence="2">The sequence shown here is derived from an EMBL/GenBank/DDBJ whole genome shotgun (WGS) entry which is preliminary data.</text>
</comment>
<dbReference type="EMBL" id="WUMU01000005">
    <property type="protein sequence ID" value="MXN17574.1"/>
    <property type="molecule type" value="Genomic_DNA"/>
</dbReference>
<dbReference type="Gene3D" id="1.25.40.10">
    <property type="entry name" value="Tetratricopeptide repeat domain"/>
    <property type="match status" value="1"/>
</dbReference>
<keyword evidence="3" id="KW-1185">Reference proteome</keyword>
<name>A0A6L7FZP3_9RHOB</name>
<dbReference type="InterPro" id="IPR019734">
    <property type="entry name" value="TPR_rpt"/>
</dbReference>
<evidence type="ECO:0000256" key="1">
    <source>
        <dbReference type="PROSITE-ProRule" id="PRU00339"/>
    </source>
</evidence>
<reference evidence="2 3" key="1">
    <citation type="submission" date="2019-12" db="EMBL/GenBank/DDBJ databases">
        <authorList>
            <person name="Li M."/>
        </authorList>
    </citation>
    <scope>NUCLEOTIDE SEQUENCE [LARGE SCALE GENOMIC DNA]</scope>
    <source>
        <strain evidence="2 3">GBMRC 2024</strain>
    </source>
</reference>
<dbReference type="AlphaFoldDB" id="A0A6L7FZP3"/>
<proteinExistence type="predicted"/>
<organism evidence="2 3">
    <name type="scientific">Pseudooceanicola albus</name>
    <dbReference type="NCBI Taxonomy" id="2692189"/>
    <lineage>
        <taxon>Bacteria</taxon>
        <taxon>Pseudomonadati</taxon>
        <taxon>Pseudomonadota</taxon>
        <taxon>Alphaproteobacteria</taxon>
        <taxon>Rhodobacterales</taxon>
        <taxon>Paracoccaceae</taxon>
        <taxon>Pseudooceanicola</taxon>
    </lineage>
</organism>
<dbReference type="PROSITE" id="PS50005">
    <property type="entry name" value="TPR"/>
    <property type="match status" value="1"/>
</dbReference>
<protein>
    <submittedName>
        <fullName evidence="2">Tetratricopeptide repeat protein</fullName>
    </submittedName>
</protein>
<evidence type="ECO:0000313" key="3">
    <source>
        <dbReference type="Proteomes" id="UP000477911"/>
    </source>
</evidence>
<dbReference type="Pfam" id="PF13174">
    <property type="entry name" value="TPR_6"/>
    <property type="match status" value="1"/>
</dbReference>